<keyword evidence="3" id="KW-1185">Reference proteome</keyword>
<evidence type="ECO:0000259" key="1">
    <source>
        <dbReference type="Pfam" id="PF01814"/>
    </source>
</evidence>
<sequence>MPQILEFIRDDHDLIRGLFDELESNPETRDVRCITLRRELPGHIYAEEATFYARLRDVVPEEIRQSLREHTDIRETLARFEMIPLRDDTWMPALVGLRELVETHFTLEEREVFSRAEHHLSPAELFGLGEMFEQEKQKAAQFAAI</sequence>
<name>A0ABD4TDW4_9EURY</name>
<protein>
    <submittedName>
        <fullName evidence="2">Hemerythrin</fullName>
    </submittedName>
</protein>
<reference evidence="2 3" key="1">
    <citation type="submission" date="2018-05" db="EMBL/GenBank/DDBJ databases">
        <title>Isolation and characterization of genus Methanoculleus species and their viruses from deep sea marine sediment offshore southwestern Taiwan.</title>
        <authorList>
            <person name="Wei W.-H."/>
            <person name="Chen W.-C."/>
            <person name="Lai M.-C."/>
            <person name="Chen S.-C."/>
        </authorList>
    </citation>
    <scope>NUCLEOTIDE SEQUENCE [LARGE SCALE GENOMIC DNA]</scope>
    <source>
        <strain evidence="2 3">CWC-02</strain>
    </source>
</reference>
<feature type="domain" description="Hemerythrin-like" evidence="1">
    <location>
        <begin position="4"/>
        <end position="115"/>
    </location>
</feature>
<organism evidence="2 3">
    <name type="scientific">Methanoculleus oceani</name>
    <dbReference type="NCBI Taxonomy" id="2184756"/>
    <lineage>
        <taxon>Archaea</taxon>
        <taxon>Methanobacteriati</taxon>
        <taxon>Methanobacteriota</taxon>
        <taxon>Stenosarchaea group</taxon>
        <taxon>Methanomicrobia</taxon>
        <taxon>Methanomicrobiales</taxon>
        <taxon>Methanomicrobiaceae</taxon>
        <taxon>Methanoculleus</taxon>
    </lineage>
</organism>
<dbReference type="AlphaFoldDB" id="A0ABD4TDW4"/>
<dbReference type="InterPro" id="IPR012312">
    <property type="entry name" value="Hemerythrin-like"/>
</dbReference>
<proteinExistence type="predicted"/>
<accession>A0ABD4TDW4</accession>
<gene>
    <name evidence="2" type="ORF">DIC75_08385</name>
</gene>
<evidence type="ECO:0000313" key="2">
    <source>
        <dbReference type="EMBL" id="MCM2466330.1"/>
    </source>
</evidence>
<dbReference type="PANTHER" id="PTHR35585">
    <property type="entry name" value="HHE DOMAIN PROTEIN (AFU_ORTHOLOGUE AFUA_4G00730)"/>
    <property type="match status" value="1"/>
</dbReference>
<dbReference type="Pfam" id="PF01814">
    <property type="entry name" value="Hemerythrin"/>
    <property type="match status" value="1"/>
</dbReference>
<comment type="caution">
    <text evidence="2">The sequence shown here is derived from an EMBL/GenBank/DDBJ whole genome shotgun (WGS) entry which is preliminary data.</text>
</comment>
<dbReference type="Gene3D" id="1.20.120.520">
    <property type="entry name" value="nmb1532 protein domain like"/>
    <property type="match status" value="1"/>
</dbReference>
<evidence type="ECO:0000313" key="3">
    <source>
        <dbReference type="Proteomes" id="UP001523230"/>
    </source>
</evidence>
<dbReference type="RefSeq" id="WP_250987587.1">
    <property type="nucleotide sequence ID" value="NZ_QFDM01000002.1"/>
</dbReference>
<dbReference type="EMBL" id="QFDM01000002">
    <property type="protein sequence ID" value="MCM2466330.1"/>
    <property type="molecule type" value="Genomic_DNA"/>
</dbReference>
<dbReference type="PANTHER" id="PTHR35585:SF1">
    <property type="entry name" value="HHE DOMAIN PROTEIN (AFU_ORTHOLOGUE AFUA_4G00730)"/>
    <property type="match status" value="1"/>
</dbReference>
<dbReference type="Proteomes" id="UP001523230">
    <property type="component" value="Unassembled WGS sequence"/>
</dbReference>